<reference evidence="3" key="1">
    <citation type="journal article" date="2017" name="Nat. Commun.">
        <title>The asparagus genome sheds light on the origin and evolution of a young Y chromosome.</title>
        <authorList>
            <person name="Harkess A."/>
            <person name="Zhou J."/>
            <person name="Xu C."/>
            <person name="Bowers J.E."/>
            <person name="Van der Hulst R."/>
            <person name="Ayyampalayam S."/>
            <person name="Mercati F."/>
            <person name="Riccardi P."/>
            <person name="McKain M.R."/>
            <person name="Kakrana A."/>
            <person name="Tang H."/>
            <person name="Ray J."/>
            <person name="Groenendijk J."/>
            <person name="Arikit S."/>
            <person name="Mathioni S.M."/>
            <person name="Nakano M."/>
            <person name="Shan H."/>
            <person name="Telgmann-Rauber A."/>
            <person name="Kanno A."/>
            <person name="Yue Z."/>
            <person name="Chen H."/>
            <person name="Li W."/>
            <person name="Chen Y."/>
            <person name="Xu X."/>
            <person name="Zhang Y."/>
            <person name="Luo S."/>
            <person name="Chen H."/>
            <person name="Gao J."/>
            <person name="Mao Z."/>
            <person name="Pires J.C."/>
            <person name="Luo M."/>
            <person name="Kudrna D."/>
            <person name="Wing R.A."/>
            <person name="Meyers B.C."/>
            <person name="Yi K."/>
            <person name="Kong H."/>
            <person name="Lavrijsen P."/>
            <person name="Sunseri F."/>
            <person name="Falavigna A."/>
            <person name="Ye Y."/>
            <person name="Leebens-Mack J.H."/>
            <person name="Chen G."/>
        </authorList>
    </citation>
    <scope>NUCLEOTIDE SEQUENCE [LARGE SCALE GENOMIC DNA]</scope>
    <source>
        <strain evidence="3">cv. DH0086</strain>
    </source>
</reference>
<proteinExistence type="predicted"/>
<dbReference type="Gramene" id="ONK73781">
    <property type="protein sequence ID" value="ONK73781"/>
    <property type="gene ID" value="A4U43_C04F35300"/>
</dbReference>
<gene>
    <name evidence="2" type="ORF">A4U43_C04F35300</name>
</gene>
<dbReference type="EMBL" id="CM007384">
    <property type="protein sequence ID" value="ONK73781.1"/>
    <property type="molecule type" value="Genomic_DNA"/>
</dbReference>
<evidence type="ECO:0000313" key="3">
    <source>
        <dbReference type="Proteomes" id="UP000243459"/>
    </source>
</evidence>
<evidence type="ECO:0008006" key="4">
    <source>
        <dbReference type="Google" id="ProtNLM"/>
    </source>
</evidence>
<keyword evidence="1" id="KW-0732">Signal</keyword>
<organism evidence="2 3">
    <name type="scientific">Asparagus officinalis</name>
    <name type="common">Garden asparagus</name>
    <dbReference type="NCBI Taxonomy" id="4686"/>
    <lineage>
        <taxon>Eukaryota</taxon>
        <taxon>Viridiplantae</taxon>
        <taxon>Streptophyta</taxon>
        <taxon>Embryophyta</taxon>
        <taxon>Tracheophyta</taxon>
        <taxon>Spermatophyta</taxon>
        <taxon>Magnoliopsida</taxon>
        <taxon>Liliopsida</taxon>
        <taxon>Asparagales</taxon>
        <taxon>Asparagaceae</taxon>
        <taxon>Asparagoideae</taxon>
        <taxon>Asparagus</taxon>
    </lineage>
</organism>
<feature type="chain" id="PRO_5024359178" description="Neprosin activation peptide domain-containing protein" evidence="1">
    <location>
        <begin position="23"/>
        <end position="123"/>
    </location>
</feature>
<accession>A0A5P1FAW8</accession>
<sequence>MSSLLLFVLVVLSLSNIESCTGRSIKGLTMPPHNVNKDISMADVLNHGTHSLKALEKRSRIGGTTIPSSNGVPMKREAILSSGAVQILSHVEVSKRQARKNCSKYPGFHLDYVGPRTHPPAHN</sequence>
<dbReference type="PANTHER" id="PTHR34961:SF1">
    <property type="entry name" value="ROOT MERISTEM GROWTH FACTOR 10"/>
    <property type="match status" value="1"/>
</dbReference>
<keyword evidence="3" id="KW-1185">Reference proteome</keyword>
<evidence type="ECO:0000313" key="2">
    <source>
        <dbReference type="EMBL" id="ONK73781.1"/>
    </source>
</evidence>
<dbReference type="PANTHER" id="PTHR34961">
    <property type="entry name" value="TRANSMEMBRANE PROTEIN"/>
    <property type="match status" value="1"/>
</dbReference>
<dbReference type="InterPro" id="IPR053313">
    <property type="entry name" value="RGF"/>
</dbReference>
<name>A0A5P1FAW8_ASPOF</name>
<evidence type="ECO:0000256" key="1">
    <source>
        <dbReference type="SAM" id="SignalP"/>
    </source>
</evidence>
<protein>
    <recommendedName>
        <fullName evidence="4">Neprosin activation peptide domain-containing protein</fullName>
    </recommendedName>
</protein>
<feature type="signal peptide" evidence="1">
    <location>
        <begin position="1"/>
        <end position="22"/>
    </location>
</feature>
<dbReference type="AlphaFoldDB" id="A0A5P1FAW8"/>
<dbReference type="Proteomes" id="UP000243459">
    <property type="component" value="Chromosome 4"/>
</dbReference>